<name>A0A9X1F7C7_9FLAO</name>
<keyword evidence="2" id="KW-1185">Reference proteome</keyword>
<dbReference type="EMBL" id="JAGSPD010000003">
    <property type="protein sequence ID" value="MBV7268574.1"/>
    <property type="molecule type" value="Genomic_DNA"/>
</dbReference>
<dbReference type="AlphaFoldDB" id="A0A9X1F7C7"/>
<evidence type="ECO:0000313" key="2">
    <source>
        <dbReference type="Proteomes" id="UP001138894"/>
    </source>
</evidence>
<comment type="caution">
    <text evidence="1">The sequence shown here is derived from an EMBL/GenBank/DDBJ whole genome shotgun (WGS) entry which is preliminary data.</text>
</comment>
<organism evidence="1 2">
    <name type="scientific">Winogradskyella luteola</name>
    <dbReference type="NCBI Taxonomy" id="2828330"/>
    <lineage>
        <taxon>Bacteria</taxon>
        <taxon>Pseudomonadati</taxon>
        <taxon>Bacteroidota</taxon>
        <taxon>Flavobacteriia</taxon>
        <taxon>Flavobacteriales</taxon>
        <taxon>Flavobacteriaceae</taxon>
        <taxon>Winogradskyella</taxon>
    </lineage>
</organism>
<dbReference type="Proteomes" id="UP001138894">
    <property type="component" value="Unassembled WGS sequence"/>
</dbReference>
<protein>
    <submittedName>
        <fullName evidence="1">Uncharacterized protein</fullName>
    </submittedName>
</protein>
<reference evidence="1" key="1">
    <citation type="submission" date="2021-04" db="EMBL/GenBank/DDBJ databases">
        <authorList>
            <person name="Pira H."/>
            <person name="Risdian C."/>
            <person name="Wink J."/>
        </authorList>
    </citation>
    <scope>NUCLEOTIDE SEQUENCE</scope>
    <source>
        <strain evidence="1">WHY3</strain>
    </source>
</reference>
<dbReference type="RefSeq" id="WP_218545119.1">
    <property type="nucleotide sequence ID" value="NZ_JAGSPD010000003.1"/>
</dbReference>
<proteinExistence type="predicted"/>
<gene>
    <name evidence="1" type="ORF">KCG49_05105</name>
</gene>
<evidence type="ECO:0000313" key="1">
    <source>
        <dbReference type="EMBL" id="MBV7268574.1"/>
    </source>
</evidence>
<accession>A0A9X1F7C7</accession>
<sequence length="147" mass="16706">MGFSFSKLFGKAETETENNDSIEVIIEAVENTPYAVSEHNVLYAGLNELGGYHFFQTVIVGQLKIKVKNGAKLIFLSDNFELQLDSDSIEFESEFTDVKGRHVTKIDFQVEETDIKNLQDAKLTSILLKVKKQELSFNKYITSDEEE</sequence>